<evidence type="ECO:0000313" key="2">
    <source>
        <dbReference type="Proteomes" id="UP001489719"/>
    </source>
</evidence>
<organism evidence="1 2">
    <name type="scientific">Lipomyces orientalis</name>
    <dbReference type="NCBI Taxonomy" id="1233043"/>
    <lineage>
        <taxon>Eukaryota</taxon>
        <taxon>Fungi</taxon>
        <taxon>Dikarya</taxon>
        <taxon>Ascomycota</taxon>
        <taxon>Saccharomycotina</taxon>
        <taxon>Lipomycetes</taxon>
        <taxon>Lipomycetales</taxon>
        <taxon>Lipomycetaceae</taxon>
        <taxon>Lipomyces</taxon>
    </lineage>
</organism>
<sequence length="74" mass="8677">MIKDGCPHYDLPDSLGLRIRDFYPPDVWEREAGNIEDRARHFDSAGFLDEVMDGVTVSAKYRFEELLFDKLKLR</sequence>
<name>A0ACC3THQ0_9ASCO</name>
<proteinExistence type="predicted"/>
<comment type="caution">
    <text evidence="1">The sequence shown here is derived from an EMBL/GenBank/DDBJ whole genome shotgun (WGS) entry which is preliminary data.</text>
</comment>
<dbReference type="EMBL" id="MU970131">
    <property type="protein sequence ID" value="KAK9320392.1"/>
    <property type="molecule type" value="Genomic_DNA"/>
</dbReference>
<protein>
    <submittedName>
        <fullName evidence="1">Uncharacterized protein</fullName>
    </submittedName>
</protein>
<keyword evidence="2" id="KW-1185">Reference proteome</keyword>
<evidence type="ECO:0000313" key="1">
    <source>
        <dbReference type="EMBL" id="KAK9320392.1"/>
    </source>
</evidence>
<dbReference type="Proteomes" id="UP001489719">
    <property type="component" value="Unassembled WGS sequence"/>
</dbReference>
<accession>A0ACC3THQ0</accession>
<gene>
    <name evidence="1" type="ORF">V1517DRAFT_329556</name>
</gene>
<reference evidence="2" key="1">
    <citation type="journal article" date="2024" name="Front. Bioeng. Biotechnol.">
        <title>Genome-scale model development and genomic sequencing of the oleaginous clade Lipomyces.</title>
        <authorList>
            <person name="Czajka J.J."/>
            <person name="Han Y."/>
            <person name="Kim J."/>
            <person name="Mondo S.J."/>
            <person name="Hofstad B.A."/>
            <person name="Robles A."/>
            <person name="Haridas S."/>
            <person name="Riley R."/>
            <person name="LaButti K."/>
            <person name="Pangilinan J."/>
            <person name="Andreopoulos W."/>
            <person name="Lipzen A."/>
            <person name="Yan J."/>
            <person name="Wang M."/>
            <person name="Ng V."/>
            <person name="Grigoriev I.V."/>
            <person name="Spatafora J.W."/>
            <person name="Magnuson J.K."/>
            <person name="Baker S.E."/>
            <person name="Pomraning K.R."/>
        </authorList>
    </citation>
    <scope>NUCLEOTIDE SEQUENCE [LARGE SCALE GENOMIC DNA]</scope>
    <source>
        <strain evidence="2">CBS 10300</strain>
    </source>
</reference>